<feature type="transmembrane region" description="Helical" evidence="1">
    <location>
        <begin position="20"/>
        <end position="39"/>
    </location>
</feature>
<dbReference type="OrthoDB" id="7407543at2"/>
<protein>
    <submittedName>
        <fullName evidence="3">TadE-like protein</fullName>
    </submittedName>
</protein>
<proteinExistence type="predicted"/>
<dbReference type="Pfam" id="PF07811">
    <property type="entry name" value="TadE"/>
    <property type="match status" value="1"/>
</dbReference>
<keyword evidence="1" id="KW-1133">Transmembrane helix</keyword>
<evidence type="ECO:0000313" key="4">
    <source>
        <dbReference type="Proteomes" id="UP000194420"/>
    </source>
</evidence>
<evidence type="ECO:0000256" key="1">
    <source>
        <dbReference type="SAM" id="Phobius"/>
    </source>
</evidence>
<dbReference type="InterPro" id="IPR012495">
    <property type="entry name" value="TadE-like_dom"/>
</dbReference>
<dbReference type="Proteomes" id="UP000194420">
    <property type="component" value="Unassembled WGS sequence"/>
</dbReference>
<name>A0A1Y6E8C7_9SPHN</name>
<accession>A0A1Y6E8C7</accession>
<dbReference type="AlphaFoldDB" id="A0A1Y6E8C7"/>
<organism evidence="3 4">
    <name type="scientific">Altererythrobacter xiamenensis</name>
    <dbReference type="NCBI Taxonomy" id="1316679"/>
    <lineage>
        <taxon>Bacteria</taxon>
        <taxon>Pseudomonadati</taxon>
        <taxon>Pseudomonadota</taxon>
        <taxon>Alphaproteobacteria</taxon>
        <taxon>Sphingomonadales</taxon>
        <taxon>Erythrobacteraceae</taxon>
        <taxon>Altererythrobacter</taxon>
    </lineage>
</organism>
<keyword evidence="1" id="KW-0812">Transmembrane</keyword>
<evidence type="ECO:0000259" key="2">
    <source>
        <dbReference type="Pfam" id="PF07811"/>
    </source>
</evidence>
<reference evidence="4" key="1">
    <citation type="submission" date="2017-04" db="EMBL/GenBank/DDBJ databases">
        <authorList>
            <person name="Varghese N."/>
            <person name="Submissions S."/>
        </authorList>
    </citation>
    <scope>NUCLEOTIDE SEQUENCE [LARGE SCALE GENOMIC DNA]</scope>
</reference>
<dbReference type="EMBL" id="FXWG01000001">
    <property type="protein sequence ID" value="SMQ58877.1"/>
    <property type="molecule type" value="Genomic_DNA"/>
</dbReference>
<keyword evidence="1" id="KW-0472">Membrane</keyword>
<evidence type="ECO:0000313" key="3">
    <source>
        <dbReference type="EMBL" id="SMQ58877.1"/>
    </source>
</evidence>
<keyword evidence="4" id="KW-1185">Reference proteome</keyword>
<sequence>MMFRKLLADRRGSGSVDFAFAIPVVVTLMLGTIQLGVYLQASGTLRHALGEGIRYAKVDPDATQTEVLNEVKDEMPAMDPQKITSLTFERGTTNGADYGKIAISYRLEPMIPLVPLPAITINEEKTAYLPS</sequence>
<gene>
    <name evidence="3" type="ORF">SAMN06297468_0206</name>
</gene>
<feature type="domain" description="TadE-like" evidence="2">
    <location>
        <begin position="12"/>
        <end position="54"/>
    </location>
</feature>